<dbReference type="Pfam" id="PF12531">
    <property type="entry name" value="DUF3731"/>
    <property type="match status" value="1"/>
</dbReference>
<dbReference type="AlphaFoldDB" id="A0AAW9QPB1"/>
<name>A0AAW9QPB1_9BURK</name>
<keyword evidence="5" id="KW-1185">Reference proteome</keyword>
<dbReference type="GO" id="GO:0140662">
    <property type="term" value="F:ATP-dependent protein folding chaperone"/>
    <property type="evidence" value="ECO:0007669"/>
    <property type="project" value="InterPro"/>
</dbReference>
<dbReference type="InterPro" id="IPR043129">
    <property type="entry name" value="ATPase_NBD"/>
</dbReference>
<evidence type="ECO:0000313" key="5">
    <source>
        <dbReference type="Proteomes" id="UP001336250"/>
    </source>
</evidence>
<evidence type="ECO:0000256" key="3">
    <source>
        <dbReference type="SAM" id="MobiDB-lite"/>
    </source>
</evidence>
<sequence>MIIGIDLGTTHTVAAYADPAGDGEIHHLEIEQLVAPGQVAARPQLASQRYHPMPGEIAPGDLQLPWPQADPAGLQEVAVGQLARQLGAQVPGRLVTSAKSWLSHAAVDRTAAILPWGAEPEVPKVSPLVASASYLAHVRAAWDHRFPDRPLAEQQIVLTVPASFDDGARVLTLEAARMAGLPAPRLLEEPQAAFHDWLHRHRATLATDLASTRLVLVCDVGGGTTDLSLIRVGPGATPGAPPTLDRVAVGEHLMLGGDNMDLALAHRLEAQLGGGERLSAARLAQLVERSRAAKEALLAADAPHRLGVTLLGGGSRLVRGARTVELTRSDVEAWLVDGFFPRVAATDKPARLRGGLVAFGLPYASDAAITRHVAAFLQQHAGAVAAALGDTHRGAAHAVPDTLLLNGGVFRAAALRDRLLATLGDWRGAPLRLLGDADPDLAVARGAVAHALARLGHAPRIGGGSARSYFLLQGEGRPAVCLLPQGSAEGEERRLADRRFVLRVGEPVRFHLASQTAAASGHAPAAGELVELAPGDHVRLPPIATVVSAAGEQQRDISVELATRLTELGTLELHCISPDDAARRWQLEFQLRGATGEDEGTGDSPAADAPPPGFDDALQRIDRVFGSRSAPVDPKDVKQLRAQLERALGDRDRWPPPLLRRLFDALWQRARGRRRSSDHERLWLNLAGYCLRPGFGMPLDDWRVEQLWSIFESGVQHPKVAQVGSEWWTLWRRVAGGLTEAAQLRLLQDFAQNLESARKGGPKLPANVVRGAVDDMLRLGAALERIPAEHKVEVGDWLLDRLANAPPAEDPLLLWALGRLGSRQPLHGSAHAVVPPEAAARWLTAVLAKDWKRVEGAAFAAAHIARRTDDRARDLPEALREEVVARLEAARAAPGWITMVREGGALDEEATRHAYGEALPAGLKLVA</sequence>
<evidence type="ECO:0000313" key="4">
    <source>
        <dbReference type="EMBL" id="MEF7617224.1"/>
    </source>
</evidence>
<dbReference type="PANTHER" id="PTHR42749">
    <property type="entry name" value="CELL SHAPE-DETERMINING PROTEIN MREB"/>
    <property type="match status" value="1"/>
</dbReference>
<dbReference type="SUPFAM" id="SSF53067">
    <property type="entry name" value="Actin-like ATPase domain"/>
    <property type="match status" value="2"/>
</dbReference>
<protein>
    <submittedName>
        <fullName evidence="4">Hsp70 family protein</fullName>
    </submittedName>
</protein>
<dbReference type="RefSeq" id="WP_332292971.1">
    <property type="nucleotide sequence ID" value="NZ_JAZIBG010000056.1"/>
</dbReference>
<reference evidence="4 5" key="1">
    <citation type="submission" date="2024-02" db="EMBL/GenBank/DDBJ databases">
        <title>Genome sequence of Aquincola sp. MAHUQ-54.</title>
        <authorList>
            <person name="Huq M.A."/>
        </authorList>
    </citation>
    <scope>NUCLEOTIDE SEQUENCE [LARGE SCALE GENOMIC DNA]</scope>
    <source>
        <strain evidence="4 5">MAHUQ-54</strain>
    </source>
</reference>
<organism evidence="4 5">
    <name type="scientific">Aquincola agrisoli</name>
    <dbReference type="NCBI Taxonomy" id="3119538"/>
    <lineage>
        <taxon>Bacteria</taxon>
        <taxon>Pseudomonadati</taxon>
        <taxon>Pseudomonadota</taxon>
        <taxon>Betaproteobacteria</taxon>
        <taxon>Burkholderiales</taxon>
        <taxon>Sphaerotilaceae</taxon>
        <taxon>Aquincola</taxon>
    </lineage>
</organism>
<keyword evidence="2" id="KW-0067">ATP-binding</keyword>
<dbReference type="PRINTS" id="PR00301">
    <property type="entry name" value="HEATSHOCK70"/>
</dbReference>
<comment type="caution">
    <text evidence="4">The sequence shown here is derived from an EMBL/GenBank/DDBJ whole genome shotgun (WGS) entry which is preliminary data.</text>
</comment>
<gene>
    <name evidence="4" type="ORF">V4F39_25145</name>
</gene>
<evidence type="ECO:0000256" key="1">
    <source>
        <dbReference type="ARBA" id="ARBA00022741"/>
    </source>
</evidence>
<evidence type="ECO:0000256" key="2">
    <source>
        <dbReference type="ARBA" id="ARBA00022840"/>
    </source>
</evidence>
<dbReference type="Proteomes" id="UP001336250">
    <property type="component" value="Unassembled WGS sequence"/>
</dbReference>
<dbReference type="GO" id="GO:0005524">
    <property type="term" value="F:ATP binding"/>
    <property type="evidence" value="ECO:0007669"/>
    <property type="project" value="UniProtKB-KW"/>
</dbReference>
<dbReference type="PANTHER" id="PTHR42749:SF1">
    <property type="entry name" value="CELL SHAPE-DETERMINING PROTEIN MREB"/>
    <property type="match status" value="1"/>
</dbReference>
<dbReference type="InterPro" id="IPR021030">
    <property type="entry name" value="DUF3731"/>
</dbReference>
<accession>A0AAW9QPB1</accession>
<dbReference type="EMBL" id="JAZIBG010000056">
    <property type="protein sequence ID" value="MEF7617224.1"/>
    <property type="molecule type" value="Genomic_DNA"/>
</dbReference>
<dbReference type="Pfam" id="PF00012">
    <property type="entry name" value="HSP70"/>
    <property type="match status" value="1"/>
</dbReference>
<proteinExistence type="predicted"/>
<dbReference type="CDD" id="cd10170">
    <property type="entry name" value="ASKHA_NBD_HSP70"/>
    <property type="match status" value="1"/>
</dbReference>
<dbReference type="Gene3D" id="3.30.420.40">
    <property type="match status" value="2"/>
</dbReference>
<keyword evidence="1" id="KW-0547">Nucleotide-binding</keyword>
<feature type="region of interest" description="Disordered" evidence="3">
    <location>
        <begin position="595"/>
        <end position="614"/>
    </location>
</feature>
<dbReference type="InterPro" id="IPR013126">
    <property type="entry name" value="Hsp_70_fam"/>
</dbReference>